<feature type="domain" description="HTH tetR-type" evidence="3">
    <location>
        <begin position="9"/>
        <end position="69"/>
    </location>
</feature>
<dbReference type="Gene3D" id="1.10.357.10">
    <property type="entry name" value="Tetracycline Repressor, domain 2"/>
    <property type="match status" value="1"/>
</dbReference>
<gene>
    <name evidence="4" type="ORF">ACFQET_06020</name>
</gene>
<evidence type="ECO:0000313" key="5">
    <source>
        <dbReference type="Proteomes" id="UP001596191"/>
    </source>
</evidence>
<dbReference type="InterPro" id="IPR039532">
    <property type="entry name" value="TetR_C_Firmicutes"/>
</dbReference>
<dbReference type="Pfam" id="PF14278">
    <property type="entry name" value="TetR_C_8"/>
    <property type="match status" value="1"/>
</dbReference>
<keyword evidence="5" id="KW-1185">Reference proteome</keyword>
<evidence type="ECO:0000313" key="4">
    <source>
        <dbReference type="EMBL" id="MFC6275070.1"/>
    </source>
</evidence>
<dbReference type="PANTHER" id="PTHR43479:SF7">
    <property type="entry name" value="TETR-FAMILY TRANSCRIPTIONAL REGULATOR"/>
    <property type="match status" value="1"/>
</dbReference>
<dbReference type="Pfam" id="PF00440">
    <property type="entry name" value="TetR_N"/>
    <property type="match status" value="1"/>
</dbReference>
<evidence type="ECO:0000259" key="3">
    <source>
        <dbReference type="PROSITE" id="PS50977"/>
    </source>
</evidence>
<dbReference type="RefSeq" id="WP_125640773.1">
    <property type="nucleotide sequence ID" value="NZ_JBHSSJ010000005.1"/>
</dbReference>
<dbReference type="EMBL" id="JBHSSJ010000005">
    <property type="protein sequence ID" value="MFC6275070.1"/>
    <property type="molecule type" value="Genomic_DNA"/>
</dbReference>
<proteinExistence type="predicted"/>
<dbReference type="SUPFAM" id="SSF46689">
    <property type="entry name" value="Homeodomain-like"/>
    <property type="match status" value="1"/>
</dbReference>
<sequence>METVDPRVIRTNDRLRRALHQLLQEQSLKQISVQKLTQAAQITRGTFYLHYKDKADFLAQTEDQVIDEWFAAAKVTLAPNGEPVAGFALAPALQYIESHRHIVSVLLGPAFSRFRPYLRDRFEHELMTYSRQLSPQAANLPPKDIQVTFLVTAFLGLVQQWLDDDLRYRSEFLARSFRQMISPELRPLAGWFSLVGLDVEPISEKP</sequence>
<accession>A0ABW1TPG2</accession>
<comment type="caution">
    <text evidence="4">The sequence shown here is derived from an EMBL/GenBank/DDBJ whole genome shotgun (WGS) entry which is preliminary data.</text>
</comment>
<name>A0ABW1TPG2_9LACO</name>
<dbReference type="InterPro" id="IPR050624">
    <property type="entry name" value="HTH-type_Tx_Regulator"/>
</dbReference>
<dbReference type="InterPro" id="IPR009057">
    <property type="entry name" value="Homeodomain-like_sf"/>
</dbReference>
<dbReference type="PROSITE" id="PS50977">
    <property type="entry name" value="HTH_TETR_2"/>
    <property type="match status" value="1"/>
</dbReference>
<evidence type="ECO:0000256" key="2">
    <source>
        <dbReference type="PROSITE-ProRule" id="PRU00335"/>
    </source>
</evidence>
<evidence type="ECO:0000256" key="1">
    <source>
        <dbReference type="ARBA" id="ARBA00023125"/>
    </source>
</evidence>
<reference evidence="5" key="1">
    <citation type="journal article" date="2019" name="Int. J. Syst. Evol. Microbiol.">
        <title>The Global Catalogue of Microorganisms (GCM) 10K type strain sequencing project: providing services to taxonomists for standard genome sequencing and annotation.</title>
        <authorList>
            <consortium name="The Broad Institute Genomics Platform"/>
            <consortium name="The Broad Institute Genome Sequencing Center for Infectious Disease"/>
            <person name="Wu L."/>
            <person name="Ma J."/>
        </authorList>
    </citation>
    <scope>NUCLEOTIDE SEQUENCE [LARGE SCALE GENOMIC DNA]</scope>
    <source>
        <strain evidence="5">CCM 8907</strain>
    </source>
</reference>
<dbReference type="PANTHER" id="PTHR43479">
    <property type="entry name" value="ACREF/ENVCD OPERON REPRESSOR-RELATED"/>
    <property type="match status" value="1"/>
</dbReference>
<dbReference type="InterPro" id="IPR001647">
    <property type="entry name" value="HTH_TetR"/>
</dbReference>
<protein>
    <submittedName>
        <fullName evidence="4">TetR/AcrR family transcriptional regulator</fullName>
    </submittedName>
</protein>
<organism evidence="4 5">
    <name type="scientific">Levilactobacillus tangyuanensis</name>
    <dbReference type="NCBI Taxonomy" id="2486021"/>
    <lineage>
        <taxon>Bacteria</taxon>
        <taxon>Bacillati</taxon>
        <taxon>Bacillota</taxon>
        <taxon>Bacilli</taxon>
        <taxon>Lactobacillales</taxon>
        <taxon>Lactobacillaceae</taxon>
        <taxon>Levilactobacillus</taxon>
    </lineage>
</organism>
<feature type="DNA-binding region" description="H-T-H motif" evidence="2">
    <location>
        <begin position="32"/>
        <end position="51"/>
    </location>
</feature>
<dbReference type="Proteomes" id="UP001596191">
    <property type="component" value="Unassembled WGS sequence"/>
</dbReference>
<keyword evidence="1 2" id="KW-0238">DNA-binding</keyword>